<organism evidence="2 3">
    <name type="scientific">Cronobacter phage PBES 02</name>
    <dbReference type="NCBI Taxonomy" id="1684115"/>
    <lineage>
        <taxon>Viruses</taxon>
        <taxon>Duplodnaviria</taxon>
        <taxon>Heunggongvirae</taxon>
        <taxon>Uroviricota</taxon>
        <taxon>Caudoviricetes</taxon>
        <taxon>Vequintavirinae</taxon>
        <taxon>Certrevirus</taxon>
        <taxon>Certrevirus PBES02</taxon>
    </lineage>
</organism>
<proteinExistence type="predicted"/>
<name>A0A0K1YA84_9CAUD</name>
<sequence length="128" mass="14783">MRNLVAKHDRNRAATHLDRSKEPQLSVDEGLLDYYAENAENVAQEEYGRCADYLPPGTVIKKSDYPKLARLFMNGEEIKPVTHYTDMVLKREPLSEEDKKHRTLRVELVFTPRPCTELAALLDSLLKR</sequence>
<evidence type="ECO:0000313" key="3">
    <source>
        <dbReference type="Proteomes" id="UP000202736"/>
    </source>
</evidence>
<gene>
    <name evidence="2" type="ORF">ADU18_0099</name>
</gene>
<protein>
    <submittedName>
        <fullName evidence="2">Uncharacterized protein</fullName>
    </submittedName>
</protein>
<dbReference type="GeneID" id="26523317"/>
<evidence type="ECO:0000313" key="2">
    <source>
        <dbReference type="EMBL" id="AKY04001.1"/>
    </source>
</evidence>
<reference evidence="2 3" key="1">
    <citation type="submission" date="2015-07" db="EMBL/GenBank/DDBJ databases">
        <title>Complete genome of Cronobacter phage PBES 02.</title>
        <authorList>
            <person name="Myung H."/>
        </authorList>
    </citation>
    <scope>NUCLEOTIDE SEQUENCE [LARGE SCALE GENOMIC DNA]</scope>
</reference>
<accession>A0A0K1YA84</accession>
<feature type="region of interest" description="Disordered" evidence="1">
    <location>
        <begin position="1"/>
        <end position="22"/>
    </location>
</feature>
<keyword evidence="3" id="KW-1185">Reference proteome</keyword>
<dbReference type="EMBL" id="KT353109">
    <property type="protein sequence ID" value="AKY04001.1"/>
    <property type="molecule type" value="Genomic_DNA"/>
</dbReference>
<evidence type="ECO:0000256" key="1">
    <source>
        <dbReference type="SAM" id="MobiDB-lite"/>
    </source>
</evidence>
<dbReference type="RefSeq" id="YP_009188962.1">
    <property type="nucleotide sequence ID" value="NC_028672.1"/>
</dbReference>
<dbReference type="Proteomes" id="UP000202736">
    <property type="component" value="Segment"/>
</dbReference>
<dbReference type="KEGG" id="vg:26523317"/>